<dbReference type="Gene3D" id="3.30.260.10">
    <property type="entry name" value="TCP-1-like chaperonin intermediate domain"/>
    <property type="match status" value="1"/>
</dbReference>
<evidence type="ECO:0000313" key="10">
    <source>
        <dbReference type="EMBL" id="PIK53243.1"/>
    </source>
</evidence>
<dbReference type="Gene3D" id="1.10.560.10">
    <property type="entry name" value="GroEL-like equatorial domain"/>
    <property type="match status" value="2"/>
</dbReference>
<reference evidence="10 11" key="1">
    <citation type="journal article" date="2017" name="PLoS Biol.">
        <title>The sea cucumber genome provides insights into morphological evolution and visceral regeneration.</title>
        <authorList>
            <person name="Zhang X."/>
            <person name="Sun L."/>
            <person name="Yuan J."/>
            <person name="Sun Y."/>
            <person name="Gao Y."/>
            <person name="Zhang L."/>
            <person name="Li S."/>
            <person name="Dai H."/>
            <person name="Hamel J.F."/>
            <person name="Liu C."/>
            <person name="Yu Y."/>
            <person name="Liu S."/>
            <person name="Lin W."/>
            <person name="Guo K."/>
            <person name="Jin S."/>
            <person name="Xu P."/>
            <person name="Storey K.B."/>
            <person name="Huan P."/>
            <person name="Zhang T."/>
            <person name="Zhou Y."/>
            <person name="Zhang J."/>
            <person name="Lin C."/>
            <person name="Li X."/>
            <person name="Xing L."/>
            <person name="Huo D."/>
            <person name="Sun M."/>
            <person name="Wang L."/>
            <person name="Mercier A."/>
            <person name="Li F."/>
            <person name="Yang H."/>
            <person name="Xiang J."/>
        </authorList>
    </citation>
    <scope>NUCLEOTIDE SEQUENCE [LARGE SCALE GENOMIC DNA]</scope>
    <source>
        <strain evidence="10">Shaxun</strain>
        <tissue evidence="10">Muscle</tissue>
    </source>
</reference>
<evidence type="ECO:0000256" key="9">
    <source>
        <dbReference type="RuleBase" id="RU000418"/>
    </source>
</evidence>
<dbReference type="Gene3D" id="3.50.7.10">
    <property type="entry name" value="GroEL"/>
    <property type="match status" value="1"/>
</dbReference>
<gene>
    <name evidence="10" type="ORF">BSL78_09882</name>
</gene>
<keyword evidence="3" id="KW-0547">Nucleotide-binding</keyword>
<dbReference type="SUPFAM" id="SSF48592">
    <property type="entry name" value="GroEL equatorial domain-like"/>
    <property type="match status" value="1"/>
</dbReference>
<dbReference type="InterPro" id="IPR027413">
    <property type="entry name" value="GROEL-like_equatorial_sf"/>
</dbReference>
<dbReference type="NCBIfam" id="NF009487">
    <property type="entry name" value="PRK12849.1"/>
    <property type="match status" value="1"/>
</dbReference>
<dbReference type="GO" id="GO:0005759">
    <property type="term" value="C:mitochondrial matrix"/>
    <property type="evidence" value="ECO:0007669"/>
    <property type="project" value="UniProtKB-SubCell"/>
</dbReference>
<accession>A0A2G8KYZ7</accession>
<dbReference type="NCBIfam" id="NF000592">
    <property type="entry name" value="PRK00013.1"/>
    <property type="match status" value="1"/>
</dbReference>
<dbReference type="Proteomes" id="UP000230750">
    <property type="component" value="Unassembled WGS sequence"/>
</dbReference>
<dbReference type="GO" id="GO:0042026">
    <property type="term" value="P:protein refolding"/>
    <property type="evidence" value="ECO:0007669"/>
    <property type="project" value="InterPro"/>
</dbReference>
<dbReference type="NCBIfam" id="NF009488">
    <property type="entry name" value="PRK12850.1"/>
    <property type="match status" value="1"/>
</dbReference>
<evidence type="ECO:0000256" key="5">
    <source>
        <dbReference type="ARBA" id="ARBA00022946"/>
    </source>
</evidence>
<evidence type="ECO:0000256" key="4">
    <source>
        <dbReference type="ARBA" id="ARBA00022840"/>
    </source>
</evidence>
<dbReference type="InterPro" id="IPR001844">
    <property type="entry name" value="Cpn60/GroEL"/>
</dbReference>
<dbReference type="AlphaFoldDB" id="A0A2G8KYZ7"/>
<dbReference type="InterPro" id="IPR018370">
    <property type="entry name" value="Chaperonin_Cpn60_CS"/>
</dbReference>
<dbReference type="PRINTS" id="PR00298">
    <property type="entry name" value="CHAPERONIN60"/>
</dbReference>
<dbReference type="PANTHER" id="PTHR45633">
    <property type="entry name" value="60 KDA HEAT SHOCK PROTEIN, MITOCHONDRIAL"/>
    <property type="match status" value="1"/>
</dbReference>
<dbReference type="SUPFAM" id="SSF54849">
    <property type="entry name" value="GroEL-intermediate domain like"/>
    <property type="match status" value="1"/>
</dbReference>
<protein>
    <recommendedName>
        <fullName evidence="8">Heat shock protein 60</fullName>
    </recommendedName>
</protein>
<dbReference type="PROSITE" id="PS00296">
    <property type="entry name" value="CHAPERONINS_CPN60"/>
    <property type="match status" value="1"/>
</dbReference>
<evidence type="ECO:0000256" key="7">
    <source>
        <dbReference type="ARBA" id="ARBA00023186"/>
    </source>
</evidence>
<dbReference type="EMBL" id="MRZV01000295">
    <property type="protein sequence ID" value="PIK53243.1"/>
    <property type="molecule type" value="Genomic_DNA"/>
</dbReference>
<dbReference type="FunFam" id="3.30.260.10:FF:000019">
    <property type="entry name" value="60 kDa heat shock mitochondrial"/>
    <property type="match status" value="1"/>
</dbReference>
<keyword evidence="6" id="KW-0496">Mitochondrion</keyword>
<dbReference type="SUPFAM" id="SSF52029">
    <property type="entry name" value="GroEL apical domain-like"/>
    <property type="match status" value="1"/>
</dbReference>
<organism evidence="10 11">
    <name type="scientific">Stichopus japonicus</name>
    <name type="common">Sea cucumber</name>
    <dbReference type="NCBI Taxonomy" id="307972"/>
    <lineage>
        <taxon>Eukaryota</taxon>
        <taxon>Metazoa</taxon>
        <taxon>Echinodermata</taxon>
        <taxon>Eleutherozoa</taxon>
        <taxon>Echinozoa</taxon>
        <taxon>Holothuroidea</taxon>
        <taxon>Aspidochirotacea</taxon>
        <taxon>Aspidochirotida</taxon>
        <taxon>Stichopodidae</taxon>
        <taxon>Apostichopus</taxon>
    </lineage>
</organism>
<evidence type="ECO:0000256" key="6">
    <source>
        <dbReference type="ARBA" id="ARBA00023128"/>
    </source>
</evidence>
<evidence type="ECO:0000256" key="2">
    <source>
        <dbReference type="ARBA" id="ARBA00006607"/>
    </source>
</evidence>
<evidence type="ECO:0000256" key="8">
    <source>
        <dbReference type="ARBA" id="ARBA00030005"/>
    </source>
</evidence>
<comment type="similarity">
    <text evidence="2 9">Belongs to the chaperonin (HSP60) family.</text>
</comment>
<dbReference type="InterPro" id="IPR027410">
    <property type="entry name" value="TCP-1-like_intermed_sf"/>
</dbReference>
<sequence length="617" mass="66470">MYRLPSVLRPVASHVLRPSIQRSLAPSLTRSYAKDIKFGAEARALMLQGVDLLADAVAVTLGPKGRNVIIEQSWGGPKITKDGVTVAKSIELKDRWQNVGAKLVQDVANSANEEAGDGTTTATVLARAIAKEGFEKISKGANPVEVRRGIMQAVEVVVEHLKKNSRPVTTPEEIAQVATISANGDTVIGDLISKAMKTVGRYGVITVKDGKTLNDELEIIEGLKFDRGYISPYFINTPKGQKVEYQDALLLLCEKKISNIQSVIPALELANAQKRPLVIIAEDVDGEALTTLVLNRLKVGLQVCAVKAPGFGDNRKNQLHDMAVASGGIVFGDEAVDVKLEEVQFQDLGKVGEISITKDDTLILKGKGDKEGIERRVALIKEEMESTNSEYEKEKLSERLAKLSDGVAVLKVGGSSEVEVNEKKDRVNDALNATRAAVEEGIVLGGGVALLRCIPALDNVPTANDDQKTGVEIVRRSLKIPCQTIAVNAGLEGSLVVEKIISSSEEIGYDALKGEYVDMVKKALLILPRFQYAHSISMCKSSKHKQLCENMIKRTHVNLSVVRTALIDASGVASLLATAECLVTEIPKEDKMDPMAGMGGGWVVWGHGWHGGMGGMM</sequence>
<evidence type="ECO:0000313" key="11">
    <source>
        <dbReference type="Proteomes" id="UP000230750"/>
    </source>
</evidence>
<keyword evidence="4" id="KW-0067">ATP-binding</keyword>
<dbReference type="InterPro" id="IPR027409">
    <property type="entry name" value="GroEL-like_apical_dom_sf"/>
</dbReference>
<dbReference type="FunFam" id="3.50.7.10:FF:000001">
    <property type="entry name" value="60 kDa chaperonin"/>
    <property type="match status" value="1"/>
</dbReference>
<dbReference type="GO" id="GO:0005524">
    <property type="term" value="F:ATP binding"/>
    <property type="evidence" value="ECO:0007669"/>
    <property type="project" value="UniProtKB-KW"/>
</dbReference>
<evidence type="ECO:0000256" key="3">
    <source>
        <dbReference type="ARBA" id="ARBA00022741"/>
    </source>
</evidence>
<proteinExistence type="inferred from homology"/>
<dbReference type="NCBIfam" id="NF009489">
    <property type="entry name" value="PRK12851.1"/>
    <property type="match status" value="1"/>
</dbReference>
<keyword evidence="11" id="KW-1185">Reference proteome</keyword>
<dbReference type="STRING" id="307972.A0A2G8KYZ7"/>
<dbReference type="NCBIfam" id="TIGR02348">
    <property type="entry name" value="GroEL"/>
    <property type="match status" value="1"/>
</dbReference>
<name>A0A2G8KYZ7_STIJA</name>
<dbReference type="FunFam" id="1.10.560.10:FF:000031">
    <property type="entry name" value="60 kDa heat shock protein, mitochondrial"/>
    <property type="match status" value="1"/>
</dbReference>
<comment type="subcellular location">
    <subcellularLocation>
        <location evidence="1">Mitochondrion matrix</location>
    </subcellularLocation>
</comment>
<comment type="caution">
    <text evidence="10">The sequence shown here is derived from an EMBL/GenBank/DDBJ whole genome shotgun (WGS) entry which is preliminary data.</text>
</comment>
<keyword evidence="7" id="KW-0143">Chaperone</keyword>
<dbReference type="InterPro" id="IPR002423">
    <property type="entry name" value="Cpn60/GroEL/TCP-1"/>
</dbReference>
<dbReference type="CDD" id="cd03344">
    <property type="entry name" value="GroEL"/>
    <property type="match status" value="1"/>
</dbReference>
<dbReference type="OrthoDB" id="1733909at2759"/>
<dbReference type="Pfam" id="PF00118">
    <property type="entry name" value="Cpn60_TCP1"/>
    <property type="match status" value="1"/>
</dbReference>
<keyword evidence="5" id="KW-0809">Transit peptide</keyword>
<evidence type="ECO:0000256" key="1">
    <source>
        <dbReference type="ARBA" id="ARBA00004305"/>
    </source>
</evidence>
<dbReference type="GO" id="GO:0140662">
    <property type="term" value="F:ATP-dependent protein folding chaperone"/>
    <property type="evidence" value="ECO:0007669"/>
    <property type="project" value="InterPro"/>
</dbReference>